<accession>A0A451D1S1</accession>
<keyword evidence="6" id="KW-0663">Pyridoxal phosphate</keyword>
<dbReference type="SUPFAM" id="SSF53383">
    <property type="entry name" value="PLP-dependent transferases"/>
    <property type="match status" value="1"/>
</dbReference>
<dbReference type="FunFam" id="3.40.640.10:FF:000066">
    <property type="entry name" value="Aspartate aminotransferase"/>
    <property type="match status" value="1"/>
</dbReference>
<evidence type="ECO:0000256" key="6">
    <source>
        <dbReference type="ARBA" id="ARBA00022898"/>
    </source>
</evidence>
<dbReference type="EMBL" id="LR217703">
    <property type="protein sequence ID" value="VFP79553.1"/>
    <property type="molecule type" value="Genomic_DNA"/>
</dbReference>
<dbReference type="GO" id="GO:0005829">
    <property type="term" value="C:cytosol"/>
    <property type="evidence" value="ECO:0007669"/>
    <property type="project" value="TreeGrafter"/>
</dbReference>
<evidence type="ECO:0000313" key="9">
    <source>
        <dbReference type="EMBL" id="VFP79553.1"/>
    </source>
</evidence>
<dbReference type="InterPro" id="IPR004838">
    <property type="entry name" value="NHTrfase_class1_PyrdxlP-BS"/>
</dbReference>
<dbReference type="NCBIfam" id="NF006719">
    <property type="entry name" value="PRK09257.1"/>
    <property type="match status" value="1"/>
</dbReference>
<keyword evidence="5 7" id="KW-0808">Transferase</keyword>
<gene>
    <name evidence="9" type="primary">aspC</name>
    <name evidence="9" type="ORF">ERCICUMA2628_104</name>
</gene>
<dbReference type="AlphaFoldDB" id="A0A451D1S1"/>
<dbReference type="GO" id="GO:0004838">
    <property type="term" value="F:L-tyrosine-2-oxoglutarate transaminase activity"/>
    <property type="evidence" value="ECO:0007669"/>
    <property type="project" value="TreeGrafter"/>
</dbReference>
<dbReference type="GO" id="GO:0033585">
    <property type="term" value="P:L-phenylalanine biosynthetic process from chorismate via phenylpyruvate"/>
    <property type="evidence" value="ECO:0007669"/>
    <property type="project" value="TreeGrafter"/>
</dbReference>
<name>A0A451D1S1_9GAMM</name>
<dbReference type="GO" id="GO:0030170">
    <property type="term" value="F:pyridoxal phosphate binding"/>
    <property type="evidence" value="ECO:0007669"/>
    <property type="project" value="InterPro"/>
</dbReference>
<dbReference type="InterPro" id="IPR004839">
    <property type="entry name" value="Aminotransferase_I/II_large"/>
</dbReference>
<evidence type="ECO:0000256" key="1">
    <source>
        <dbReference type="ARBA" id="ARBA00001933"/>
    </source>
</evidence>
<dbReference type="CDD" id="cd00609">
    <property type="entry name" value="AAT_like"/>
    <property type="match status" value="1"/>
</dbReference>
<dbReference type="GO" id="GO:0004069">
    <property type="term" value="F:L-aspartate:2-oxoglutarate aminotransferase activity"/>
    <property type="evidence" value="ECO:0007669"/>
    <property type="project" value="TreeGrafter"/>
</dbReference>
<evidence type="ECO:0000259" key="8">
    <source>
        <dbReference type="Pfam" id="PF00155"/>
    </source>
</evidence>
<dbReference type="PANTHER" id="PTHR11879">
    <property type="entry name" value="ASPARTATE AMINOTRANSFERASE"/>
    <property type="match status" value="1"/>
</dbReference>
<dbReference type="Gene3D" id="3.40.640.10">
    <property type="entry name" value="Type I PLP-dependent aspartate aminotransferase-like (Major domain)"/>
    <property type="match status" value="1"/>
</dbReference>
<sequence>MFEMMREAPKDPILGLSDLFHIDKNYNKINLGIGIYQDNFGKTPVLSCVKEAEKLLLEQENTKNYLNIEGLSNFGLYTQKLLFGDSNQLIAQSRMCTAQTPGGTGALRITADFLASHLKKRKIWISNPSWPNYKNIFASAGFEVVEYNYINPIKNNFDFEAMTRSLDTACIDDIVLLQGCCHNPTGIDPSAEQWKCLANISLDKGWFPVFDFAYQGFAQGLEKDMISLRIFATTHTEFIICTSYSKNFSLYNERVGSLTIVASHDKIAKTAFSHIKSTIRANYSSPPSHGAAIVTTILQNKDLRNKWKEELNIMKERIQDMRKLLVKHITIKTKELNLNFITEQNGMFSLLPLTPKQILRLRNEFGIYLIPTGRINIAGINLNNISLLCDALNTVL</sequence>
<dbReference type="PANTHER" id="PTHR11879:SF22">
    <property type="entry name" value="ASPARTATE AMINOTRANSFERASE, MITOCHONDRIAL"/>
    <property type="match status" value="1"/>
</dbReference>
<reference evidence="9 10" key="1">
    <citation type="submission" date="2019-02" db="EMBL/GenBank/DDBJ databases">
        <authorList>
            <person name="Manzano-Marin A."/>
            <person name="Manzano-Marin A."/>
        </authorList>
    </citation>
    <scope>NUCLEOTIDE SEQUENCE [LARGE SCALE GENOMIC DNA]</scope>
    <source>
        <strain evidence="9 10">ErCicuneomaculata</strain>
    </source>
</reference>
<evidence type="ECO:0000256" key="7">
    <source>
        <dbReference type="RuleBase" id="RU000481"/>
    </source>
</evidence>
<organism evidence="9 10">
    <name type="scientific">Candidatus Erwinia haradaeae</name>
    <dbReference type="NCBI Taxonomy" id="1922217"/>
    <lineage>
        <taxon>Bacteria</taxon>
        <taxon>Pseudomonadati</taxon>
        <taxon>Pseudomonadota</taxon>
        <taxon>Gammaproteobacteria</taxon>
        <taxon>Enterobacterales</taxon>
        <taxon>Erwiniaceae</taxon>
        <taxon>Erwinia</taxon>
    </lineage>
</organism>
<dbReference type="InterPro" id="IPR015422">
    <property type="entry name" value="PyrdxlP-dep_Trfase_small"/>
</dbReference>
<dbReference type="Proteomes" id="UP000294412">
    <property type="component" value="Chromosome"/>
</dbReference>
<dbReference type="EC" id="2.6.1.-" evidence="7"/>
<dbReference type="InterPro" id="IPR015421">
    <property type="entry name" value="PyrdxlP-dep_Trfase_major"/>
</dbReference>
<proteinExistence type="inferred from homology"/>
<dbReference type="InterPro" id="IPR000796">
    <property type="entry name" value="Asp_trans"/>
</dbReference>
<comment type="similarity">
    <text evidence="2 7">Belongs to the class-I pyridoxal-phosphate-dependent aminotransferase family.</text>
</comment>
<evidence type="ECO:0000313" key="10">
    <source>
        <dbReference type="Proteomes" id="UP000294412"/>
    </source>
</evidence>
<comment type="cofactor">
    <cofactor evidence="1 7">
        <name>pyridoxal 5'-phosphate</name>
        <dbReference type="ChEBI" id="CHEBI:597326"/>
    </cofactor>
</comment>
<comment type="subunit">
    <text evidence="3">Homodimer.</text>
</comment>
<evidence type="ECO:0000256" key="3">
    <source>
        <dbReference type="ARBA" id="ARBA00011738"/>
    </source>
</evidence>
<dbReference type="OrthoDB" id="9766445at2"/>
<protein>
    <recommendedName>
        <fullName evidence="7">Aminotransferase</fullName>
        <ecNumber evidence="7">2.6.1.-</ecNumber>
    </recommendedName>
</protein>
<dbReference type="Gene3D" id="3.90.1150.10">
    <property type="entry name" value="Aspartate Aminotransferase, domain 1"/>
    <property type="match status" value="1"/>
</dbReference>
<evidence type="ECO:0000256" key="4">
    <source>
        <dbReference type="ARBA" id="ARBA00022576"/>
    </source>
</evidence>
<dbReference type="PRINTS" id="PR00799">
    <property type="entry name" value="TRANSAMINASE"/>
</dbReference>
<dbReference type="Pfam" id="PF00155">
    <property type="entry name" value="Aminotran_1_2"/>
    <property type="match status" value="1"/>
</dbReference>
<feature type="domain" description="Aminotransferase class I/classII large" evidence="8">
    <location>
        <begin position="27"/>
        <end position="392"/>
    </location>
</feature>
<evidence type="ECO:0000256" key="5">
    <source>
        <dbReference type="ARBA" id="ARBA00022679"/>
    </source>
</evidence>
<dbReference type="RefSeq" id="WP_157993350.1">
    <property type="nucleotide sequence ID" value="NZ_LR217703.1"/>
</dbReference>
<evidence type="ECO:0000256" key="2">
    <source>
        <dbReference type="ARBA" id="ARBA00007441"/>
    </source>
</evidence>
<dbReference type="PROSITE" id="PS00105">
    <property type="entry name" value="AA_TRANSFER_CLASS_1"/>
    <property type="match status" value="1"/>
</dbReference>
<dbReference type="GO" id="GO:0042802">
    <property type="term" value="F:identical protein binding"/>
    <property type="evidence" value="ECO:0007669"/>
    <property type="project" value="TreeGrafter"/>
</dbReference>
<keyword evidence="4 7" id="KW-0032">Aminotransferase</keyword>
<dbReference type="InterPro" id="IPR015424">
    <property type="entry name" value="PyrdxlP-dep_Trfase"/>
</dbReference>